<reference evidence="2" key="1">
    <citation type="submission" date="2017-03" db="EMBL/GenBank/DDBJ databases">
        <authorList>
            <person name="Lund M.B."/>
        </authorList>
    </citation>
    <scope>NUCLEOTIDE SEQUENCE [LARGE SCALE GENOMIC DNA]</scope>
</reference>
<gene>
    <name evidence="1" type="ORF">B5766_00510</name>
</gene>
<evidence type="ECO:0000313" key="2">
    <source>
        <dbReference type="Proteomes" id="UP000219994"/>
    </source>
</evidence>
<dbReference type="Gene3D" id="3.40.109.10">
    <property type="entry name" value="NADH Oxidase"/>
    <property type="match status" value="1"/>
</dbReference>
<dbReference type="GO" id="GO:0016491">
    <property type="term" value="F:oxidoreductase activity"/>
    <property type="evidence" value="ECO:0007669"/>
    <property type="project" value="InterPro"/>
</dbReference>
<dbReference type="AlphaFoldDB" id="A0A2A6FV02"/>
<dbReference type="InterPro" id="IPR000415">
    <property type="entry name" value="Nitroreductase-like"/>
</dbReference>
<protein>
    <recommendedName>
        <fullName evidence="3">Nitroreductase domain-containing protein</fullName>
    </recommendedName>
</protein>
<evidence type="ECO:0000313" key="1">
    <source>
        <dbReference type="EMBL" id="PDQ36466.1"/>
    </source>
</evidence>
<comment type="caution">
    <text evidence="1">The sequence shown here is derived from an EMBL/GenBank/DDBJ whole genome shotgun (WGS) entry which is preliminary data.</text>
</comment>
<proteinExistence type="predicted"/>
<dbReference type="EMBL" id="NAEP01000013">
    <property type="protein sequence ID" value="PDQ36466.1"/>
    <property type="molecule type" value="Genomic_DNA"/>
</dbReference>
<evidence type="ECO:0008006" key="3">
    <source>
        <dbReference type="Google" id="ProtNLM"/>
    </source>
</evidence>
<organism evidence="1 2">
    <name type="scientific">Candidatus Lumbricidiphila eiseniae</name>
    <dbReference type="NCBI Taxonomy" id="1969409"/>
    <lineage>
        <taxon>Bacteria</taxon>
        <taxon>Bacillati</taxon>
        <taxon>Actinomycetota</taxon>
        <taxon>Actinomycetes</taxon>
        <taxon>Micrococcales</taxon>
        <taxon>Microbacteriaceae</taxon>
        <taxon>Candidatus Lumbricidiphila</taxon>
    </lineage>
</organism>
<sequence>MYNISPTEMKRMLEQTLVPPIGVTELDPGSVKAATSRLASSRGTAGESYHLRSNLTPASLTRLTPESTVKVIKDFYFSTATEGADRLVAEGSTKVVSVEALAAEMAPVLAPCWSEPPVAGALYYVDVLIVAGGALWKQVPGRPLLTFEGTWGLGEFAALQAAIPGAPDLSLPDRRVVFLTGALTRAQYVHGERGYRSMMTSAGLVAGALVRTCFVPTTDWRPVLVESFLDRDVNRLLRNDGVDRAAVSMIALSRIPRQADQHLPQPTEGHHD</sequence>
<name>A0A2A6FV02_9MICO</name>
<dbReference type="Proteomes" id="UP000219994">
    <property type="component" value="Unassembled WGS sequence"/>
</dbReference>
<accession>A0A2A6FV02</accession>